<dbReference type="AlphaFoldDB" id="A0A1G7GGM8"/>
<accession>A0A1G7GGM8</accession>
<keyword evidence="2" id="KW-1185">Reference proteome</keyword>
<evidence type="ECO:0000313" key="2">
    <source>
        <dbReference type="Proteomes" id="UP000199446"/>
    </source>
</evidence>
<dbReference type="OrthoDB" id="30720at2"/>
<protein>
    <submittedName>
        <fullName evidence="1">Uncharacterized protein</fullName>
    </submittedName>
</protein>
<dbReference type="Proteomes" id="UP000199446">
    <property type="component" value="Unassembled WGS sequence"/>
</dbReference>
<name>A0A1G7GGM8_9DEIN</name>
<dbReference type="RefSeq" id="WP_093006974.1">
    <property type="nucleotide sequence ID" value="NZ_FNBC01000014.1"/>
</dbReference>
<gene>
    <name evidence="1" type="ORF">SAMN04488243_11410</name>
</gene>
<dbReference type="STRING" id="482827.SAMN04488243_11410"/>
<evidence type="ECO:0000313" key="1">
    <source>
        <dbReference type="EMBL" id="SDE87169.1"/>
    </source>
</evidence>
<organism evidence="1 2">
    <name type="scientific">Thermus arciformis</name>
    <dbReference type="NCBI Taxonomy" id="482827"/>
    <lineage>
        <taxon>Bacteria</taxon>
        <taxon>Thermotogati</taxon>
        <taxon>Deinococcota</taxon>
        <taxon>Deinococci</taxon>
        <taxon>Thermales</taxon>
        <taxon>Thermaceae</taxon>
        <taxon>Thermus</taxon>
    </lineage>
</organism>
<dbReference type="EMBL" id="FNBC01000014">
    <property type="protein sequence ID" value="SDE87169.1"/>
    <property type="molecule type" value="Genomic_DNA"/>
</dbReference>
<sequence length="235" mass="27017">MGHTHYWRIRTEAKEAVEKRLGAVLEDFARLLPHLPPLAGPDGTGGPVLYPPEVAFNGPAPEDYESFVFPWWEEKKEWSFGFCKTGFAWEDKRPYDLAVRVFLLLAKLHLDAAGDGPERGGDLVQVASDAPLADWAEAALLVEGVLALPVDLYGLLGARLLEVEDARGRRFLLERWKEDDRELDDWLRARERMDMNREGRIPWPFRGPYRVLGEVHLPQEELPRRWAREGFYKRG</sequence>
<proteinExistence type="predicted"/>
<reference evidence="2" key="1">
    <citation type="submission" date="2016-10" db="EMBL/GenBank/DDBJ databases">
        <authorList>
            <person name="Varghese N."/>
            <person name="Submissions S."/>
        </authorList>
    </citation>
    <scope>NUCLEOTIDE SEQUENCE [LARGE SCALE GENOMIC DNA]</scope>
    <source>
        <strain evidence="2">CGMCC 1.6992</strain>
    </source>
</reference>